<evidence type="ECO:0000313" key="3">
    <source>
        <dbReference type="EMBL" id="RYR39638.1"/>
    </source>
</evidence>
<feature type="domain" description="GST N-terminal" evidence="2">
    <location>
        <begin position="140"/>
        <end position="185"/>
    </location>
</feature>
<dbReference type="PANTHER" id="PTHR42673:SF4">
    <property type="entry name" value="MALEYLACETOACETATE ISOMERASE"/>
    <property type="match status" value="1"/>
</dbReference>
<dbReference type="AlphaFoldDB" id="A0A445BLT7"/>
<proteinExistence type="predicted"/>
<dbReference type="Gene3D" id="1.20.1050.10">
    <property type="match status" value="1"/>
</dbReference>
<protein>
    <recommendedName>
        <fullName evidence="2">GST N-terminal domain-containing protein</fullName>
    </recommendedName>
</protein>
<evidence type="ECO:0000256" key="1">
    <source>
        <dbReference type="SAM" id="MobiDB-lite"/>
    </source>
</evidence>
<sequence length="325" mass="36995">MPNVSRAKNLTLDQFYSSKPCHHRRNPPKLTVTKKPSRYRNPLTHHSASLLFALLLVVAPPSPFSSLRFSSSFPFQSDRVTLISVLYTELNENFSLIRDQVTLPAQTRAPSPSIRRRFSSLLQGFSHSICRRSSLLHRCHSSPRSPKFLKLNSLALIPILVDGDFVLAESLAIIMYLDDKYPQYSLLPHDVPKRALNFQVAHIVFQNNVIEKKVGPHEKLPWAQSIIRKGFTVQDHLEDFNWCCRGKCNPTTHSRGLVWVINILLAVKFKLFGVKIAPLGINKGMNTDTIVKAKSFLDGDEDQHEREEFEGASEDFLVIMPRLED</sequence>
<comment type="caution">
    <text evidence="3">The sequence shown here is derived from an EMBL/GenBank/DDBJ whole genome shotgun (WGS) entry which is preliminary data.</text>
</comment>
<dbReference type="GO" id="GO:0006749">
    <property type="term" value="P:glutathione metabolic process"/>
    <property type="evidence" value="ECO:0007669"/>
    <property type="project" value="TreeGrafter"/>
</dbReference>
<dbReference type="Gene3D" id="3.40.30.10">
    <property type="entry name" value="Glutaredoxin"/>
    <property type="match status" value="1"/>
</dbReference>
<dbReference type="Proteomes" id="UP000289738">
    <property type="component" value="Chromosome A09"/>
</dbReference>
<feature type="region of interest" description="Disordered" evidence="1">
    <location>
        <begin position="18"/>
        <end position="38"/>
    </location>
</feature>
<dbReference type="PANTHER" id="PTHR42673">
    <property type="entry name" value="MALEYLACETOACETATE ISOMERASE"/>
    <property type="match status" value="1"/>
</dbReference>
<dbReference type="PROSITE" id="PS50404">
    <property type="entry name" value="GST_NTER"/>
    <property type="match status" value="1"/>
</dbReference>
<dbReference type="Pfam" id="PF13417">
    <property type="entry name" value="GST_N_3"/>
    <property type="match status" value="1"/>
</dbReference>
<dbReference type="InterPro" id="IPR036249">
    <property type="entry name" value="Thioredoxin-like_sf"/>
</dbReference>
<gene>
    <name evidence="3" type="ORF">Ahy_A09g045204</name>
</gene>
<dbReference type="STRING" id="3818.A0A445BLT7"/>
<reference evidence="3 4" key="1">
    <citation type="submission" date="2019-01" db="EMBL/GenBank/DDBJ databases">
        <title>Sequencing of cultivated peanut Arachis hypogaea provides insights into genome evolution and oil improvement.</title>
        <authorList>
            <person name="Chen X."/>
        </authorList>
    </citation>
    <scope>NUCLEOTIDE SEQUENCE [LARGE SCALE GENOMIC DNA]</scope>
    <source>
        <strain evidence="4">cv. Fuhuasheng</strain>
        <tissue evidence="3">Leaves</tissue>
    </source>
</reference>
<keyword evidence="4" id="KW-1185">Reference proteome</keyword>
<dbReference type="InterPro" id="IPR004045">
    <property type="entry name" value="Glutathione_S-Trfase_N"/>
</dbReference>
<accession>A0A445BLT7</accession>
<dbReference type="GO" id="GO:0016034">
    <property type="term" value="F:maleylacetoacetate isomerase activity"/>
    <property type="evidence" value="ECO:0007669"/>
    <property type="project" value="TreeGrafter"/>
</dbReference>
<name>A0A445BLT7_ARAHY</name>
<dbReference type="EMBL" id="SDMP01000009">
    <property type="protein sequence ID" value="RYR39638.1"/>
    <property type="molecule type" value="Genomic_DNA"/>
</dbReference>
<organism evidence="3 4">
    <name type="scientific">Arachis hypogaea</name>
    <name type="common">Peanut</name>
    <dbReference type="NCBI Taxonomy" id="3818"/>
    <lineage>
        <taxon>Eukaryota</taxon>
        <taxon>Viridiplantae</taxon>
        <taxon>Streptophyta</taxon>
        <taxon>Embryophyta</taxon>
        <taxon>Tracheophyta</taxon>
        <taxon>Spermatophyta</taxon>
        <taxon>Magnoliopsida</taxon>
        <taxon>eudicotyledons</taxon>
        <taxon>Gunneridae</taxon>
        <taxon>Pentapetalae</taxon>
        <taxon>rosids</taxon>
        <taxon>fabids</taxon>
        <taxon>Fabales</taxon>
        <taxon>Fabaceae</taxon>
        <taxon>Papilionoideae</taxon>
        <taxon>50 kb inversion clade</taxon>
        <taxon>dalbergioids sensu lato</taxon>
        <taxon>Dalbergieae</taxon>
        <taxon>Pterocarpus clade</taxon>
        <taxon>Arachis</taxon>
    </lineage>
</organism>
<dbReference type="GO" id="GO:0004364">
    <property type="term" value="F:glutathione transferase activity"/>
    <property type="evidence" value="ECO:0007669"/>
    <property type="project" value="TreeGrafter"/>
</dbReference>
<evidence type="ECO:0000259" key="2">
    <source>
        <dbReference type="PROSITE" id="PS50404"/>
    </source>
</evidence>
<evidence type="ECO:0000313" key="4">
    <source>
        <dbReference type="Proteomes" id="UP000289738"/>
    </source>
</evidence>
<dbReference type="SUPFAM" id="SSF52833">
    <property type="entry name" value="Thioredoxin-like"/>
    <property type="match status" value="1"/>
</dbReference>
<dbReference type="GO" id="GO:0006559">
    <property type="term" value="P:L-phenylalanine catabolic process"/>
    <property type="evidence" value="ECO:0007669"/>
    <property type="project" value="TreeGrafter"/>
</dbReference>